<dbReference type="STRING" id="418985.A0A1V9XQF1"/>
<feature type="region of interest" description="Disordered" evidence="1">
    <location>
        <begin position="549"/>
        <end position="589"/>
    </location>
</feature>
<dbReference type="Pfam" id="PF16794">
    <property type="entry name" value="fn3_4"/>
    <property type="match status" value="1"/>
</dbReference>
<protein>
    <recommendedName>
        <fullName evidence="2">Activating transcription factor 7-interacting protein Fn3 domain-containing protein</fullName>
    </recommendedName>
</protein>
<feature type="region of interest" description="Disordered" evidence="1">
    <location>
        <begin position="320"/>
        <end position="362"/>
    </location>
</feature>
<feature type="region of interest" description="Disordered" evidence="1">
    <location>
        <begin position="828"/>
        <end position="855"/>
    </location>
</feature>
<feature type="compositionally biased region" description="Basic and acidic residues" evidence="1">
    <location>
        <begin position="58"/>
        <end position="70"/>
    </location>
</feature>
<reference evidence="3 4" key="1">
    <citation type="journal article" date="2017" name="Gigascience">
        <title>Draft genome of the honey bee ectoparasitic mite, Tropilaelaps mercedesae, is shaped by the parasitic life history.</title>
        <authorList>
            <person name="Dong X."/>
            <person name="Armstrong S.D."/>
            <person name="Xia D."/>
            <person name="Makepeace B.L."/>
            <person name="Darby A.C."/>
            <person name="Kadowaki T."/>
        </authorList>
    </citation>
    <scope>NUCLEOTIDE SEQUENCE [LARGE SCALE GENOMIC DNA]</scope>
    <source>
        <strain evidence="3">Wuxi-XJTLU</strain>
    </source>
</reference>
<dbReference type="GO" id="GO:0006355">
    <property type="term" value="P:regulation of DNA-templated transcription"/>
    <property type="evidence" value="ECO:0007669"/>
    <property type="project" value="TreeGrafter"/>
</dbReference>
<feature type="region of interest" description="Disordered" evidence="1">
    <location>
        <begin position="632"/>
        <end position="668"/>
    </location>
</feature>
<dbReference type="OrthoDB" id="2434995at2759"/>
<comment type="caution">
    <text evidence="3">The sequence shown here is derived from an EMBL/GenBank/DDBJ whole genome shotgun (WGS) entry which is preliminary data.</text>
</comment>
<dbReference type="GO" id="GO:0005667">
    <property type="term" value="C:transcription regulator complex"/>
    <property type="evidence" value="ECO:0007669"/>
    <property type="project" value="TreeGrafter"/>
</dbReference>
<dbReference type="GO" id="GO:0003712">
    <property type="term" value="F:transcription coregulator activity"/>
    <property type="evidence" value="ECO:0007669"/>
    <property type="project" value="TreeGrafter"/>
</dbReference>
<dbReference type="EMBL" id="MNPL01006072">
    <property type="protein sequence ID" value="OQR75622.1"/>
    <property type="molecule type" value="Genomic_DNA"/>
</dbReference>
<dbReference type="AlphaFoldDB" id="A0A1V9XQF1"/>
<name>A0A1V9XQF1_9ACAR</name>
<feature type="compositionally biased region" description="Low complexity" evidence="1">
    <location>
        <begin position="568"/>
        <end position="580"/>
    </location>
</feature>
<feature type="compositionally biased region" description="Low complexity" evidence="1">
    <location>
        <begin position="728"/>
        <end position="770"/>
    </location>
</feature>
<feature type="compositionally biased region" description="Acidic residues" evidence="1">
    <location>
        <begin position="229"/>
        <end position="246"/>
    </location>
</feature>
<feature type="region of interest" description="Disordered" evidence="1">
    <location>
        <begin position="26"/>
        <end position="120"/>
    </location>
</feature>
<proteinExistence type="predicted"/>
<dbReference type="Proteomes" id="UP000192247">
    <property type="component" value="Unassembled WGS sequence"/>
</dbReference>
<feature type="domain" description="Activating transcription factor 7-interacting protein Fn3" evidence="2">
    <location>
        <begin position="855"/>
        <end position="954"/>
    </location>
</feature>
<feature type="region of interest" description="Disordered" evidence="1">
    <location>
        <begin position="728"/>
        <end position="776"/>
    </location>
</feature>
<dbReference type="PANTHER" id="PTHR23210:SF26">
    <property type="entry name" value="ACTIVATING TRANSCRIPTION FACTOR 7-INTERACTING PROTEIN 1"/>
    <property type="match status" value="1"/>
</dbReference>
<feature type="region of interest" description="Disordered" evidence="1">
    <location>
        <begin position="145"/>
        <end position="298"/>
    </location>
</feature>
<evidence type="ECO:0000313" key="3">
    <source>
        <dbReference type="EMBL" id="OQR75622.1"/>
    </source>
</evidence>
<evidence type="ECO:0000313" key="4">
    <source>
        <dbReference type="Proteomes" id="UP000192247"/>
    </source>
</evidence>
<dbReference type="InterPro" id="IPR056565">
    <property type="entry name" value="Fn3_ATF7IP"/>
</dbReference>
<dbReference type="InterPro" id="IPR026085">
    <property type="entry name" value="ATF7-int"/>
</dbReference>
<feature type="compositionally biased region" description="Low complexity" evidence="1">
    <location>
        <begin position="549"/>
        <end position="561"/>
    </location>
</feature>
<feature type="compositionally biased region" description="Pro residues" evidence="1">
    <location>
        <begin position="634"/>
        <end position="647"/>
    </location>
</feature>
<gene>
    <name evidence="3" type="ORF">BIW11_08296</name>
</gene>
<dbReference type="InParanoid" id="A0A1V9XQF1"/>
<organism evidence="3 4">
    <name type="scientific">Tropilaelaps mercedesae</name>
    <dbReference type="NCBI Taxonomy" id="418985"/>
    <lineage>
        <taxon>Eukaryota</taxon>
        <taxon>Metazoa</taxon>
        <taxon>Ecdysozoa</taxon>
        <taxon>Arthropoda</taxon>
        <taxon>Chelicerata</taxon>
        <taxon>Arachnida</taxon>
        <taxon>Acari</taxon>
        <taxon>Parasitiformes</taxon>
        <taxon>Mesostigmata</taxon>
        <taxon>Gamasina</taxon>
        <taxon>Dermanyssoidea</taxon>
        <taxon>Laelapidae</taxon>
        <taxon>Tropilaelaps</taxon>
    </lineage>
</organism>
<evidence type="ECO:0000259" key="2">
    <source>
        <dbReference type="Pfam" id="PF16794"/>
    </source>
</evidence>
<dbReference type="PANTHER" id="PTHR23210">
    <property type="entry name" value="ACTIVATING TRANSCRIPTION FACTOR 7 INTERACTING PROTEIN"/>
    <property type="match status" value="1"/>
</dbReference>
<evidence type="ECO:0000256" key="1">
    <source>
        <dbReference type="SAM" id="MobiDB-lite"/>
    </source>
</evidence>
<accession>A0A1V9XQF1</accession>
<keyword evidence="4" id="KW-1185">Reference proteome</keyword>
<sequence>MVTFAQFTRSTFADTDNKKLRRLKPDAVPTMFLPGQDVESEGKKTVPERPSIGAATITDRKSVAKYDRSEPSGSYGVDKDEEVTTSPSAEESCQVVDDGGTVEYPESTLKANGDHDLNKPITRKGSGYMVATLPPLGVKDDAIEHVATFEGEENTSKAGEDSPMLAEDSSEPELDLRSSGASRPPKGNGHLDQVLRGAVNKSGGRRVSKSNMDAGEEESVHFGFVGVDGDIDEDATQDDSGQDDEEHTNAVCEPGKSTARRGAATTRRAGPRQGPTEEHESMETDSQDSTREVAAIFEQTAGSVGAKRFKSSEILKVRSDDEVTGTQKGDGGSKHQLGSKLTPPVASQKAKGGEGADQEPAIDNVRRSLRNSGLKRYNEMALDKPGPAKKLAIDEIKSQARMKYSPRKVDLAKGESTSPSTSPAVLMNKRNVQVFLSSYGDLVAQEVTQKLALLGKAQTTLFNKMFDKITTHSILMDRLHKEISCRMNSCKYANSVRHAAVQVVAVPPCAPSQRLATPTAVQQTVQMAPPQQQTMGVAPQATQLARHQQQQQHQVQQTSQVVPGGGAVRQVTPPGPTTVRGRPRLTPPVPRSNTPILNAALQHQSAPPAAAKPAVDANAVIDLTDDEPARVRLAPPPGRAAPVPPRPASSAQTTASPRAPETLSPNSAIPVGGIVPAGALRAIAPKPIQQQQLQQPRGPTIAVRASVPAGGVASVVPTRLRMATPAARAAAPAATPRGATPPATQVTQRVRPAATPTATTAHASQTATTVPKPPHPPTTGTILSGTGSTPAVQLPPDIIMRPVQVQPTKQQTKTQPQTNGNNCVQVRRNSQARPKHPAPLPPTPTYTDQGTLSTPPAPIIQQIKRTAKGIVVTFDAERQPGVRYAETEKYQVYSYVETNDPPSTSTWNKVGEVGSLRLPMACTFTQFKDGHRIFFAVRGVDTSGRLGSFNEPKSIDLRENVIVL</sequence>
<dbReference type="GO" id="GO:0005634">
    <property type="term" value="C:nucleus"/>
    <property type="evidence" value="ECO:0007669"/>
    <property type="project" value="TreeGrafter"/>
</dbReference>